<keyword evidence="10" id="KW-1185">Reference proteome</keyword>
<dbReference type="Proteomes" id="UP000326336">
    <property type="component" value="Unassembled WGS sequence"/>
</dbReference>
<dbReference type="PANTHER" id="PTHR43811:SF19">
    <property type="entry name" value="39 KDA FK506-BINDING NUCLEAR PROTEIN"/>
    <property type="match status" value="1"/>
</dbReference>
<dbReference type="GO" id="GO:0003755">
    <property type="term" value="F:peptidyl-prolyl cis-trans isomerase activity"/>
    <property type="evidence" value="ECO:0007669"/>
    <property type="project" value="UniProtKB-UniRule"/>
</dbReference>
<evidence type="ECO:0000313" key="9">
    <source>
        <dbReference type="EMBL" id="KAB5608193.1"/>
    </source>
</evidence>
<organism evidence="9 10">
    <name type="scientific">Bifidobacterium jacchi</name>
    <dbReference type="NCBI Taxonomy" id="2490545"/>
    <lineage>
        <taxon>Bacteria</taxon>
        <taxon>Bacillati</taxon>
        <taxon>Actinomycetota</taxon>
        <taxon>Actinomycetes</taxon>
        <taxon>Bifidobacteriales</taxon>
        <taxon>Bifidobacteriaceae</taxon>
        <taxon>Bifidobacterium</taxon>
    </lineage>
</organism>
<dbReference type="Pfam" id="PF00254">
    <property type="entry name" value="FKBP_C"/>
    <property type="match status" value="1"/>
</dbReference>
<evidence type="ECO:0000256" key="4">
    <source>
        <dbReference type="ARBA" id="ARBA00023235"/>
    </source>
</evidence>
<gene>
    <name evidence="9" type="ORF">EHS19_02175</name>
</gene>
<dbReference type="PANTHER" id="PTHR43811">
    <property type="entry name" value="FKBP-TYPE PEPTIDYL-PROLYL CIS-TRANS ISOMERASE FKPA"/>
    <property type="match status" value="1"/>
</dbReference>
<keyword evidence="4 5" id="KW-0413">Isomerase</keyword>
<evidence type="ECO:0000259" key="8">
    <source>
        <dbReference type="PROSITE" id="PS50059"/>
    </source>
</evidence>
<dbReference type="AlphaFoldDB" id="A0A5N5RM48"/>
<evidence type="ECO:0000313" key="10">
    <source>
        <dbReference type="Proteomes" id="UP000326336"/>
    </source>
</evidence>
<evidence type="ECO:0000256" key="1">
    <source>
        <dbReference type="ARBA" id="ARBA00000971"/>
    </source>
</evidence>
<dbReference type="EMBL" id="RQSP01000004">
    <property type="protein sequence ID" value="KAB5608193.1"/>
    <property type="molecule type" value="Genomic_DNA"/>
</dbReference>
<evidence type="ECO:0000256" key="7">
    <source>
        <dbReference type="SAM" id="MobiDB-lite"/>
    </source>
</evidence>
<evidence type="ECO:0000256" key="3">
    <source>
        <dbReference type="ARBA" id="ARBA00023110"/>
    </source>
</evidence>
<feature type="domain" description="PPIase FKBP-type" evidence="8">
    <location>
        <begin position="224"/>
        <end position="312"/>
    </location>
</feature>
<accession>A0A5N5RM48</accession>
<comment type="catalytic activity">
    <reaction evidence="1 5 6">
        <text>[protein]-peptidylproline (omega=180) = [protein]-peptidylproline (omega=0)</text>
        <dbReference type="Rhea" id="RHEA:16237"/>
        <dbReference type="Rhea" id="RHEA-COMP:10747"/>
        <dbReference type="Rhea" id="RHEA-COMP:10748"/>
        <dbReference type="ChEBI" id="CHEBI:83833"/>
        <dbReference type="ChEBI" id="CHEBI:83834"/>
        <dbReference type="EC" id="5.2.1.8"/>
    </reaction>
</comment>
<feature type="compositionally biased region" description="Low complexity" evidence="7">
    <location>
        <begin position="9"/>
        <end position="39"/>
    </location>
</feature>
<evidence type="ECO:0000256" key="5">
    <source>
        <dbReference type="PROSITE-ProRule" id="PRU00277"/>
    </source>
</evidence>
<proteinExistence type="inferred from homology"/>
<feature type="region of interest" description="Disordered" evidence="7">
    <location>
        <begin position="1"/>
        <end position="42"/>
    </location>
</feature>
<name>A0A5N5RM48_9BIFI</name>
<dbReference type="Gene3D" id="3.10.50.40">
    <property type="match status" value="1"/>
</dbReference>
<protein>
    <recommendedName>
        <fullName evidence="6">Peptidyl-prolyl cis-trans isomerase</fullName>
        <ecNumber evidence="6">5.2.1.8</ecNumber>
    </recommendedName>
</protein>
<comment type="caution">
    <text evidence="9">The sequence shown here is derived from an EMBL/GenBank/DDBJ whole genome shotgun (WGS) entry which is preliminary data.</text>
</comment>
<dbReference type="EC" id="5.2.1.8" evidence="6"/>
<dbReference type="PROSITE" id="PS50059">
    <property type="entry name" value="FKBP_PPIASE"/>
    <property type="match status" value="1"/>
</dbReference>
<dbReference type="SUPFAM" id="SSF54534">
    <property type="entry name" value="FKBP-like"/>
    <property type="match status" value="1"/>
</dbReference>
<comment type="similarity">
    <text evidence="2 6">Belongs to the FKBP-type PPIase family.</text>
</comment>
<dbReference type="InterPro" id="IPR001179">
    <property type="entry name" value="PPIase_FKBP_dom"/>
</dbReference>
<dbReference type="InterPro" id="IPR046357">
    <property type="entry name" value="PPIase_dom_sf"/>
</dbReference>
<keyword evidence="3 5" id="KW-0697">Rotamase</keyword>
<dbReference type="OrthoDB" id="25996at2"/>
<evidence type="ECO:0000256" key="6">
    <source>
        <dbReference type="RuleBase" id="RU003915"/>
    </source>
</evidence>
<evidence type="ECO:0000256" key="2">
    <source>
        <dbReference type="ARBA" id="ARBA00006577"/>
    </source>
</evidence>
<reference evidence="9 10" key="1">
    <citation type="journal article" date="2019" name="Int. J. Syst. Evol. Microbiol.">
        <title>Bifidobacterium jacchi sp. nov., isolated from the faeces of a baby common marmoset (Callithrix jacchus).</title>
        <authorList>
            <person name="Modesto M."/>
            <person name="Watanabe K."/>
            <person name="Arita M."/>
            <person name="Satti M."/>
            <person name="Oki K."/>
            <person name="Sciavilla P."/>
            <person name="Patavino C."/>
            <person name="Camma C."/>
            <person name="Michelini S."/>
            <person name="Sgorbati B."/>
            <person name="Mattarelli P."/>
        </authorList>
    </citation>
    <scope>NUCLEOTIDE SEQUENCE [LARGE SCALE GENOMIC DNA]</scope>
    <source>
        <strain evidence="9 10">MRM 9.3</strain>
    </source>
</reference>
<sequence length="312" mass="33060">MCLTLTACSNDSNSSDDSAKSSSTSSETKSNTSNNASSDMTQIAGLTAKGDLGKKPEISFRTPMTVKDNSYAILQEGNGETVNEGDRVCTQGVAINVKDGSELMSTWEKNTQDCSLLLSAENIKQSSKLALLVGKKINTTVAFGINDSNSAGTSYIMALTIVSKSKDLTRATGDAVKNIPADMPKVTLDKNGKPSIDMNGYKPDGKNLVSQTLIRGKGAKVTKNNTAVVKYTGWLTNGEQFDSSWDRNATFDADLSDSGQIISGWKQGLIGKNVGSQVLLVIPPSLGYGDQKSDSIPANSTLVFVIDILAVY</sequence>